<dbReference type="PANTHER" id="PTHR33446">
    <property type="entry name" value="PROTEIN TONB-RELATED"/>
    <property type="match status" value="1"/>
</dbReference>
<name>A0ABT6Q3K5_9PROT</name>
<keyword evidence="8 10" id="KW-1133">Transmembrane helix</keyword>
<proteinExistence type="inferred from homology"/>
<dbReference type="EMBL" id="JASBAO010000001">
    <property type="protein sequence ID" value="MDI2091716.1"/>
    <property type="molecule type" value="Genomic_DNA"/>
</dbReference>
<dbReference type="Pfam" id="PF03544">
    <property type="entry name" value="TonB_C"/>
    <property type="match status" value="1"/>
</dbReference>
<comment type="subcellular location">
    <subcellularLocation>
        <location evidence="1 10">Cell inner membrane</location>
        <topology evidence="1 10">Single-pass membrane protein</topology>
        <orientation evidence="1 10">Periplasmic side</orientation>
    </subcellularLocation>
</comment>
<dbReference type="Proteomes" id="UP001431634">
    <property type="component" value="Unassembled WGS sequence"/>
</dbReference>
<evidence type="ECO:0000259" key="12">
    <source>
        <dbReference type="PROSITE" id="PS52015"/>
    </source>
</evidence>
<keyword evidence="10" id="KW-0735">Signal-anchor</keyword>
<dbReference type="RefSeq" id="WP_281448801.1">
    <property type="nucleotide sequence ID" value="NZ_JASBAO010000001.1"/>
</dbReference>
<dbReference type="InterPro" id="IPR051045">
    <property type="entry name" value="TonB-dependent_transducer"/>
</dbReference>
<dbReference type="InterPro" id="IPR003538">
    <property type="entry name" value="TonB"/>
</dbReference>
<evidence type="ECO:0000256" key="11">
    <source>
        <dbReference type="SAM" id="MobiDB-lite"/>
    </source>
</evidence>
<evidence type="ECO:0000256" key="1">
    <source>
        <dbReference type="ARBA" id="ARBA00004383"/>
    </source>
</evidence>
<protein>
    <recommendedName>
        <fullName evidence="10">Protein TonB</fullName>
    </recommendedName>
</protein>
<comment type="similarity">
    <text evidence="2 10">Belongs to the TonB family.</text>
</comment>
<feature type="compositionally biased region" description="Polar residues" evidence="11">
    <location>
        <begin position="126"/>
        <end position="141"/>
    </location>
</feature>
<comment type="caution">
    <text evidence="13">The sequence shown here is derived from an EMBL/GenBank/DDBJ whole genome shotgun (WGS) entry which is preliminary data.</text>
</comment>
<evidence type="ECO:0000256" key="8">
    <source>
        <dbReference type="ARBA" id="ARBA00022989"/>
    </source>
</evidence>
<dbReference type="PRINTS" id="PR01374">
    <property type="entry name" value="TONBPROTEIN"/>
</dbReference>
<evidence type="ECO:0000313" key="14">
    <source>
        <dbReference type="Proteomes" id="UP001431634"/>
    </source>
</evidence>
<keyword evidence="7 10" id="KW-0653">Protein transport</keyword>
<evidence type="ECO:0000256" key="4">
    <source>
        <dbReference type="ARBA" id="ARBA00022475"/>
    </source>
</evidence>
<dbReference type="InterPro" id="IPR037682">
    <property type="entry name" value="TonB_C"/>
</dbReference>
<evidence type="ECO:0000313" key="13">
    <source>
        <dbReference type="EMBL" id="MDI2091716.1"/>
    </source>
</evidence>
<feature type="domain" description="TonB C-terminal" evidence="12">
    <location>
        <begin position="146"/>
        <end position="238"/>
    </location>
</feature>
<dbReference type="Gene3D" id="3.30.1150.10">
    <property type="match status" value="1"/>
</dbReference>
<keyword evidence="6 10" id="KW-0812">Transmembrane</keyword>
<gene>
    <name evidence="13" type="ORF">QJV27_10110</name>
</gene>
<dbReference type="SUPFAM" id="SSF74653">
    <property type="entry name" value="TolA/TonB C-terminal domain"/>
    <property type="match status" value="1"/>
</dbReference>
<organism evidence="13 14">
    <name type="scientific">Commensalibacter oyaizuii</name>
    <dbReference type="NCBI Taxonomy" id="3043873"/>
    <lineage>
        <taxon>Bacteria</taxon>
        <taxon>Pseudomonadati</taxon>
        <taxon>Pseudomonadota</taxon>
        <taxon>Alphaproteobacteria</taxon>
        <taxon>Acetobacterales</taxon>
        <taxon>Acetobacteraceae</taxon>
    </lineage>
</organism>
<comment type="function">
    <text evidence="10">Interacts with outer membrane receptor proteins that carry out high-affinity binding and energy dependent uptake into the periplasmic space of specific substrates. It could act to transduce energy from the cytoplasmic membrane to specific energy-requiring processes in the outer membrane, resulting in the release into the periplasm of ligands bound by these outer membrane proteins.</text>
</comment>
<evidence type="ECO:0000256" key="6">
    <source>
        <dbReference type="ARBA" id="ARBA00022692"/>
    </source>
</evidence>
<feature type="transmembrane region" description="Helical" evidence="10">
    <location>
        <begin position="12"/>
        <end position="33"/>
    </location>
</feature>
<dbReference type="NCBIfam" id="TIGR01352">
    <property type="entry name" value="tonB_Cterm"/>
    <property type="match status" value="1"/>
</dbReference>
<dbReference type="InterPro" id="IPR006260">
    <property type="entry name" value="TonB/TolA_C"/>
</dbReference>
<accession>A0ABT6Q3K5</accession>
<sequence length="238" mass="25366">MVNLNERHPVEHIVGFIGVILLHILVIWVLVILMRSDKDTTAELLPMQVQIVDVASSASSSSAASSQPPAPEMIMPPPPEMEPPPINTEAPPQPKPPPVVKQPKVKKPKVTHPSNSEPSQEPSPNLSAQAGTKGQGASTAGSGPPDRSAGSRPINGAQIQYPPDMEAIGKEGRVILSCDVETNGSTSNCTAISVNGGSSFKEAALNYARRARYRPATRNGVPVKEYGHRYTVTFRLSD</sequence>
<evidence type="ECO:0000256" key="7">
    <source>
        <dbReference type="ARBA" id="ARBA00022927"/>
    </source>
</evidence>
<keyword evidence="5 10" id="KW-0997">Cell inner membrane</keyword>
<evidence type="ECO:0000256" key="2">
    <source>
        <dbReference type="ARBA" id="ARBA00006555"/>
    </source>
</evidence>
<dbReference type="PROSITE" id="PS52015">
    <property type="entry name" value="TONB_CTD"/>
    <property type="match status" value="1"/>
</dbReference>
<evidence type="ECO:0000256" key="9">
    <source>
        <dbReference type="ARBA" id="ARBA00023136"/>
    </source>
</evidence>
<keyword evidence="3 10" id="KW-0813">Transport</keyword>
<feature type="compositionally biased region" description="Low complexity" evidence="11">
    <location>
        <begin position="113"/>
        <end position="125"/>
    </location>
</feature>
<evidence type="ECO:0000256" key="10">
    <source>
        <dbReference type="RuleBase" id="RU362123"/>
    </source>
</evidence>
<keyword evidence="4 10" id="KW-1003">Cell membrane</keyword>
<keyword evidence="9 10" id="KW-0472">Membrane</keyword>
<evidence type="ECO:0000256" key="5">
    <source>
        <dbReference type="ARBA" id="ARBA00022519"/>
    </source>
</evidence>
<evidence type="ECO:0000256" key="3">
    <source>
        <dbReference type="ARBA" id="ARBA00022448"/>
    </source>
</evidence>
<keyword evidence="14" id="KW-1185">Reference proteome</keyword>
<feature type="compositionally biased region" description="Pro residues" evidence="11">
    <location>
        <begin position="68"/>
        <end position="100"/>
    </location>
</feature>
<reference evidence="13" key="1">
    <citation type="submission" date="2023-05" db="EMBL/GenBank/DDBJ databases">
        <title>Whole genome sequence of Commensalibacter sp.</title>
        <authorList>
            <person name="Charoenyingcharoen P."/>
            <person name="Yukphan P."/>
        </authorList>
    </citation>
    <scope>NUCLEOTIDE SEQUENCE</scope>
    <source>
        <strain evidence="13">TBRC 16381</strain>
    </source>
</reference>
<feature type="region of interest" description="Disordered" evidence="11">
    <location>
        <begin position="59"/>
        <end position="160"/>
    </location>
</feature>